<protein>
    <recommendedName>
        <fullName evidence="4">Prohead serine protease domain-containing protein</fullName>
    </recommendedName>
</protein>
<dbReference type="GO" id="GO:0008233">
    <property type="term" value="F:peptidase activity"/>
    <property type="evidence" value="ECO:0007669"/>
    <property type="project" value="UniProtKB-KW"/>
</dbReference>
<sequence length="249" mass="27944">MNKHSLQTLHCRDSRSELLDSVSTRRMAINDAQIRFVEPKDGSTATHIFEGYAVRWDSINTYGEKFARGAFTDMIARFDSGEKIIHMYYNHGWKNMFDARAAMRIGKYIEIVEDDIGLRVKGEFTPGLSLANDVSAMVKHETVDGLSIAFYPINDIDVEDMGDHIVINRADLYEISPVDEPSDRSARLNRQAETINNLADERDAADMLTKLGLDQADARHFITKLDSIIGSGGHTAPEPDDDPFAFLDS</sequence>
<dbReference type="AlphaFoldDB" id="A0A1G7AU86"/>
<evidence type="ECO:0000256" key="2">
    <source>
        <dbReference type="ARBA" id="ARBA00022670"/>
    </source>
</evidence>
<evidence type="ECO:0000313" key="5">
    <source>
        <dbReference type="EMBL" id="GLR28999.1"/>
    </source>
</evidence>
<keyword evidence="2" id="KW-0645">Protease</keyword>
<dbReference type="InterPro" id="IPR054613">
    <property type="entry name" value="Peptidase_S78_dom"/>
</dbReference>
<dbReference type="RefSeq" id="WP_227674307.1">
    <property type="nucleotide sequence ID" value="NZ_BSOK01000020.1"/>
</dbReference>
<reference evidence="8" key="3">
    <citation type="journal article" date="2019" name="Int. J. Syst. Evol. Microbiol.">
        <title>The Global Catalogue of Microorganisms (GCM) 10K type strain sequencing project: providing services to taxonomists for standard genome sequencing and annotation.</title>
        <authorList>
            <consortium name="The Broad Institute Genomics Platform"/>
            <consortium name="The Broad Institute Genome Sequencing Center for Infectious Disease"/>
            <person name="Wu L."/>
            <person name="Ma J."/>
        </authorList>
    </citation>
    <scope>NUCLEOTIDE SEQUENCE [LARGE SCALE GENOMIC DNA]</scope>
    <source>
        <strain evidence="8">NBRC 103191</strain>
    </source>
</reference>
<evidence type="ECO:0000256" key="3">
    <source>
        <dbReference type="ARBA" id="ARBA00022801"/>
    </source>
</evidence>
<organism evidence="6 7">
    <name type="scientific">Psychrobacter pacificensis</name>
    <dbReference type="NCBI Taxonomy" id="112002"/>
    <lineage>
        <taxon>Bacteria</taxon>
        <taxon>Pseudomonadati</taxon>
        <taxon>Pseudomonadota</taxon>
        <taxon>Gammaproteobacteria</taxon>
        <taxon>Moraxellales</taxon>
        <taxon>Moraxellaceae</taxon>
        <taxon>Psychrobacter</taxon>
    </lineage>
</organism>
<gene>
    <name evidence="5" type="ORF">GCM10007915_12370</name>
    <name evidence="6" type="ORF">SAMN05660405_02602</name>
</gene>
<dbReference type="Proteomes" id="UP001156645">
    <property type="component" value="Unassembled WGS sequence"/>
</dbReference>
<dbReference type="InterPro" id="IPR006433">
    <property type="entry name" value="Prohead_protease"/>
</dbReference>
<dbReference type="EMBL" id="BSOK01000020">
    <property type="protein sequence ID" value="GLR28999.1"/>
    <property type="molecule type" value="Genomic_DNA"/>
</dbReference>
<evidence type="ECO:0000313" key="6">
    <source>
        <dbReference type="EMBL" id="SDE18270.1"/>
    </source>
</evidence>
<dbReference type="NCBIfam" id="TIGR01543">
    <property type="entry name" value="proheadase_HK97"/>
    <property type="match status" value="1"/>
</dbReference>
<evidence type="ECO:0000313" key="8">
    <source>
        <dbReference type="Proteomes" id="UP001156645"/>
    </source>
</evidence>
<dbReference type="Pfam" id="PF04586">
    <property type="entry name" value="Peptidase_S78"/>
    <property type="match status" value="1"/>
</dbReference>
<feature type="domain" description="Prohead serine protease" evidence="4">
    <location>
        <begin position="42"/>
        <end position="198"/>
    </location>
</feature>
<reference evidence="6 7" key="2">
    <citation type="submission" date="2016-10" db="EMBL/GenBank/DDBJ databases">
        <authorList>
            <person name="de Groot N.N."/>
        </authorList>
    </citation>
    <scope>NUCLEOTIDE SEQUENCE [LARGE SCALE GENOMIC DNA]</scope>
    <source>
        <strain evidence="6 7">DSM 23406</strain>
    </source>
</reference>
<dbReference type="GO" id="GO:0006508">
    <property type="term" value="P:proteolysis"/>
    <property type="evidence" value="ECO:0007669"/>
    <property type="project" value="UniProtKB-KW"/>
</dbReference>
<keyword evidence="1" id="KW-1188">Viral release from host cell</keyword>
<evidence type="ECO:0000313" key="7">
    <source>
        <dbReference type="Proteomes" id="UP000198501"/>
    </source>
</evidence>
<dbReference type="EMBL" id="FNAL01000037">
    <property type="protein sequence ID" value="SDE18270.1"/>
    <property type="molecule type" value="Genomic_DNA"/>
</dbReference>
<reference evidence="5" key="1">
    <citation type="journal article" date="2014" name="Int. J. Syst. Evol. Microbiol.">
        <title>Complete genome of a new Firmicutes species belonging to the dominant human colonic microbiota ('Ruminococcus bicirculans') reveals two chromosomes and a selective capacity to utilize plant glucans.</title>
        <authorList>
            <consortium name="NISC Comparative Sequencing Program"/>
            <person name="Wegmann U."/>
            <person name="Louis P."/>
            <person name="Goesmann A."/>
            <person name="Henrissat B."/>
            <person name="Duncan S.H."/>
            <person name="Flint H.J."/>
        </authorList>
    </citation>
    <scope>NUCLEOTIDE SEQUENCE</scope>
    <source>
        <strain evidence="5">NBRC 103191</strain>
    </source>
</reference>
<evidence type="ECO:0000256" key="1">
    <source>
        <dbReference type="ARBA" id="ARBA00022612"/>
    </source>
</evidence>
<reference evidence="5" key="4">
    <citation type="submission" date="2023-01" db="EMBL/GenBank/DDBJ databases">
        <title>Draft genome sequence of Psychrobacter pacificensis strain NBRC 103191.</title>
        <authorList>
            <person name="Sun Q."/>
            <person name="Mori K."/>
        </authorList>
    </citation>
    <scope>NUCLEOTIDE SEQUENCE</scope>
    <source>
        <strain evidence="5">NBRC 103191</strain>
    </source>
</reference>
<dbReference type="Proteomes" id="UP000198501">
    <property type="component" value="Unassembled WGS sequence"/>
</dbReference>
<accession>A0A1G7AU86</accession>
<proteinExistence type="predicted"/>
<keyword evidence="8" id="KW-1185">Reference proteome</keyword>
<name>A0A1G7AU86_9GAMM</name>
<keyword evidence="3" id="KW-0378">Hydrolase</keyword>
<evidence type="ECO:0000259" key="4">
    <source>
        <dbReference type="Pfam" id="PF04586"/>
    </source>
</evidence>